<dbReference type="InterPro" id="IPR001646">
    <property type="entry name" value="5peptide_repeat"/>
</dbReference>
<dbReference type="GeneID" id="71983696"/>
<dbReference type="Proteomes" id="UP000756132">
    <property type="component" value="Chromosome 2"/>
</dbReference>
<dbReference type="SUPFAM" id="SSF141571">
    <property type="entry name" value="Pentapeptide repeat-like"/>
    <property type="match status" value="1"/>
</dbReference>
<dbReference type="RefSeq" id="XP_047758164.1">
    <property type="nucleotide sequence ID" value="XM_047902966.1"/>
</dbReference>
<dbReference type="EMBL" id="CP090164">
    <property type="protein sequence ID" value="UJO13798.1"/>
    <property type="molecule type" value="Genomic_DNA"/>
</dbReference>
<dbReference type="OrthoDB" id="3650225at2759"/>
<dbReference type="Pfam" id="PF00805">
    <property type="entry name" value="Pentapeptide"/>
    <property type="match status" value="1"/>
</dbReference>
<reference evidence="1" key="1">
    <citation type="submission" date="2021-12" db="EMBL/GenBank/DDBJ databases">
        <authorList>
            <person name="Zaccaron A."/>
            <person name="Stergiopoulos I."/>
        </authorList>
    </citation>
    <scope>NUCLEOTIDE SEQUENCE</scope>
    <source>
        <strain evidence="1">Race5_Kim</strain>
    </source>
</reference>
<evidence type="ECO:0000313" key="2">
    <source>
        <dbReference type="Proteomes" id="UP000756132"/>
    </source>
</evidence>
<organism evidence="1 2">
    <name type="scientific">Passalora fulva</name>
    <name type="common">Tomato leaf mold</name>
    <name type="synonym">Cladosporium fulvum</name>
    <dbReference type="NCBI Taxonomy" id="5499"/>
    <lineage>
        <taxon>Eukaryota</taxon>
        <taxon>Fungi</taxon>
        <taxon>Dikarya</taxon>
        <taxon>Ascomycota</taxon>
        <taxon>Pezizomycotina</taxon>
        <taxon>Dothideomycetes</taxon>
        <taxon>Dothideomycetidae</taxon>
        <taxon>Mycosphaerellales</taxon>
        <taxon>Mycosphaerellaceae</taxon>
        <taxon>Fulvia</taxon>
    </lineage>
</organism>
<name>A0A9Q8P5A2_PASFU</name>
<dbReference type="AlphaFoldDB" id="A0A9Q8P5A2"/>
<sequence length="493" mass="55873">MASSRANEVLKDLVGALDLCRVREERNLGDGDAESTKHDFDIEYDESTISKVRFTDCEVRNVHVKDCNWNNVTFTDCRFSDTTFNAVKLENAHLYNVDFHQVTFDKIEFKDVRWTGEYLDNAFVSTEHLGYADGHGGLPVRVLHTSRHSRTTGGFNYRGERRAERKEELLARSELTQVELVVSQRPQTELLKLPDNVFSTIVGILCPPGRVRIVDFPKGLKAPLPTEQTTYLVKRAGRIDRCTYLGWPMIVTASSFIGNAEEAPSLELCANLLRVNWKRYNCSVDKLYDRTFHFHGSANACLAFLHDHPARIKRVRISGLGFTTSWSRIATILTYGFPELESLTIQWDDSFWDTPSWKDLCASGAADSLITSAVNDGFEDQEDAMLSTQLADLRHVASIPFGAAPRLIIYYYIRGQEHDGTRKSLVRKLNVAIHNKRVGLSVPPVIRHICSMKQLEQCPFGVRPPTHLFDLPQSVLTRIFRHAFPAKGINILD</sequence>
<dbReference type="Gene3D" id="2.160.20.80">
    <property type="entry name" value="E3 ubiquitin-protein ligase SopA"/>
    <property type="match status" value="1"/>
</dbReference>
<gene>
    <name evidence="1" type="ORF">CLAFUR5_03818</name>
</gene>
<evidence type="ECO:0000313" key="1">
    <source>
        <dbReference type="EMBL" id="UJO13798.1"/>
    </source>
</evidence>
<dbReference type="KEGG" id="ffu:CLAFUR5_03818"/>
<reference evidence="1" key="2">
    <citation type="journal article" date="2022" name="Microb. Genom.">
        <title>A chromosome-scale genome assembly of the tomato pathogen Cladosporium fulvum reveals a compartmentalized genome architecture and the presence of a dispensable chromosome.</title>
        <authorList>
            <person name="Zaccaron A.Z."/>
            <person name="Chen L.H."/>
            <person name="Samaras A."/>
            <person name="Stergiopoulos I."/>
        </authorList>
    </citation>
    <scope>NUCLEOTIDE SEQUENCE</scope>
    <source>
        <strain evidence="1">Race5_Kim</strain>
    </source>
</reference>
<keyword evidence="2" id="KW-1185">Reference proteome</keyword>
<proteinExistence type="predicted"/>
<accession>A0A9Q8P5A2</accession>
<protein>
    <submittedName>
        <fullName evidence="1">Uncharacterized protein</fullName>
    </submittedName>
</protein>